<name>A0A4Y2DKJ6_ARAVE</name>
<gene>
    <name evidence="2" type="ORF">AVEN_129703_1</name>
</gene>
<evidence type="ECO:0000313" key="2">
    <source>
        <dbReference type="EMBL" id="GBM16378.1"/>
    </source>
</evidence>
<keyword evidence="3" id="KW-1185">Reference proteome</keyword>
<dbReference type="AlphaFoldDB" id="A0A4Y2DKJ6"/>
<feature type="region of interest" description="Disordered" evidence="1">
    <location>
        <begin position="1"/>
        <end position="21"/>
    </location>
</feature>
<accession>A0A4Y2DKJ6</accession>
<sequence>MKKSKISEHDKRAQGLFHQRTDDRRGLDGKIKEVDSFLREEAKFRTQWCDGIFFEISGVHSPPLPIILGEKKSFHPLVDIESVCFPMGKKENRRNKGIMK</sequence>
<reference evidence="2 3" key="1">
    <citation type="journal article" date="2019" name="Sci. Rep.">
        <title>Orb-weaving spider Araneus ventricosus genome elucidates the spidroin gene catalogue.</title>
        <authorList>
            <person name="Kono N."/>
            <person name="Nakamura H."/>
            <person name="Ohtoshi R."/>
            <person name="Moran D.A.P."/>
            <person name="Shinohara A."/>
            <person name="Yoshida Y."/>
            <person name="Fujiwara M."/>
            <person name="Mori M."/>
            <person name="Tomita M."/>
            <person name="Arakawa K."/>
        </authorList>
    </citation>
    <scope>NUCLEOTIDE SEQUENCE [LARGE SCALE GENOMIC DNA]</scope>
</reference>
<comment type="caution">
    <text evidence="2">The sequence shown here is derived from an EMBL/GenBank/DDBJ whole genome shotgun (WGS) entry which is preliminary data.</text>
</comment>
<evidence type="ECO:0000313" key="3">
    <source>
        <dbReference type="Proteomes" id="UP000499080"/>
    </source>
</evidence>
<proteinExistence type="predicted"/>
<dbReference type="EMBL" id="BGPR01000373">
    <property type="protein sequence ID" value="GBM16378.1"/>
    <property type="molecule type" value="Genomic_DNA"/>
</dbReference>
<evidence type="ECO:0000256" key="1">
    <source>
        <dbReference type="SAM" id="MobiDB-lite"/>
    </source>
</evidence>
<organism evidence="2 3">
    <name type="scientific">Araneus ventricosus</name>
    <name type="common">Orbweaver spider</name>
    <name type="synonym">Epeira ventricosa</name>
    <dbReference type="NCBI Taxonomy" id="182803"/>
    <lineage>
        <taxon>Eukaryota</taxon>
        <taxon>Metazoa</taxon>
        <taxon>Ecdysozoa</taxon>
        <taxon>Arthropoda</taxon>
        <taxon>Chelicerata</taxon>
        <taxon>Arachnida</taxon>
        <taxon>Araneae</taxon>
        <taxon>Araneomorphae</taxon>
        <taxon>Entelegynae</taxon>
        <taxon>Araneoidea</taxon>
        <taxon>Araneidae</taxon>
        <taxon>Araneus</taxon>
    </lineage>
</organism>
<dbReference type="Proteomes" id="UP000499080">
    <property type="component" value="Unassembled WGS sequence"/>
</dbReference>
<protein>
    <submittedName>
        <fullName evidence="2">Uncharacterized protein</fullName>
    </submittedName>
</protein>